<sequence>MRFAEFQQAVHAQFGAEAASVRHEIYFLARRRRGAWLRAALAVLRDVWLCLRLPHDAPALSAWTALATLPGSNGWGALAPYLADLHQQGAECTVLIHPRLRSSVDGQLPARPTWASWQSALRALGLPRQTTGPAVAPLWIVRACVFRQRLWHGAWQRTLRAPSSGATLLLHNDFDMYAAAALQAAGDGWRSVCVQHGLPTDEFFPVQARHHLLWGPSSAQVYGRHGVAPAAIGFGPAVALTDLDTGTAPTTLYLMSQSHTPIYGPTLAAQLLALARALLPLEAGGVAVRILLHPEEARGTHPYADQPLRQRCQRPPHAVLQPGGPPALVVGFCSTALLQAACRGHYVIGMAWPASASHDALAVGRPLQQVADADALFALVGALRSDASARVRFAAQQRHWLQQTFVADARWPQRLEAAS</sequence>
<name>A0AAU7P8R2_9XANT</name>
<gene>
    <name evidence="1" type="ORF">VZ068_00335</name>
</gene>
<organism evidence="1">
    <name type="scientific">Xanthomonas sp. 10-10</name>
    <dbReference type="NCBI Taxonomy" id="3115848"/>
    <lineage>
        <taxon>Bacteria</taxon>
        <taxon>Pseudomonadati</taxon>
        <taxon>Pseudomonadota</taxon>
        <taxon>Gammaproteobacteria</taxon>
        <taxon>Lysobacterales</taxon>
        <taxon>Lysobacteraceae</taxon>
        <taxon>Xanthomonas</taxon>
    </lineage>
</organism>
<dbReference type="EMBL" id="CP144460">
    <property type="protein sequence ID" value="XBS38027.1"/>
    <property type="molecule type" value="Genomic_DNA"/>
</dbReference>
<protein>
    <submittedName>
        <fullName evidence="1">Uncharacterized protein</fullName>
    </submittedName>
</protein>
<evidence type="ECO:0000313" key="1">
    <source>
        <dbReference type="EMBL" id="XBS38027.1"/>
    </source>
</evidence>
<reference evidence="1" key="1">
    <citation type="submission" date="2024-02" db="EMBL/GenBank/DDBJ databases">
        <title>Complete genome sequence of Xanthomonas sp. 10-10.</title>
        <authorList>
            <person name="Biessy A."/>
            <person name="Ciotola M."/>
            <person name="Cadieux M."/>
            <person name="Soufiane B."/>
            <person name="Laforest M."/>
            <person name="Filion M."/>
        </authorList>
    </citation>
    <scope>NUCLEOTIDE SEQUENCE</scope>
    <source>
        <strain evidence="1">10-10</strain>
    </source>
</reference>
<proteinExistence type="predicted"/>
<dbReference type="AlphaFoldDB" id="A0AAU7P8R2"/>
<dbReference type="RefSeq" id="WP_349656513.1">
    <property type="nucleotide sequence ID" value="NZ_CP144460.1"/>
</dbReference>
<accession>A0AAU7P8R2</accession>